<comment type="caution">
    <text evidence="4">The sequence shown here is derived from an EMBL/GenBank/DDBJ whole genome shotgun (WGS) entry which is preliminary data.</text>
</comment>
<name>A0A953J672_9BACT</name>
<dbReference type="HAMAP" id="MF_00758">
    <property type="entry name" value="UPF0301"/>
    <property type="match status" value="1"/>
</dbReference>
<gene>
    <name evidence="4" type="ORF">K8I29_13110</name>
</gene>
<comment type="similarity">
    <text evidence="1 2">Belongs to the UPF0301 (AlgH) family.</text>
</comment>
<dbReference type="Proteomes" id="UP000705867">
    <property type="component" value="Unassembled WGS sequence"/>
</dbReference>
<reference evidence="4" key="2">
    <citation type="submission" date="2021-08" db="EMBL/GenBank/DDBJ databases">
        <authorList>
            <person name="Dalcin Martins P."/>
        </authorList>
    </citation>
    <scope>NUCLEOTIDE SEQUENCE</scope>
    <source>
        <strain evidence="4">MAG_39</strain>
    </source>
</reference>
<dbReference type="Pfam" id="PF02622">
    <property type="entry name" value="DUF179"/>
    <property type="match status" value="1"/>
</dbReference>
<dbReference type="GO" id="GO:0005829">
    <property type="term" value="C:cytosol"/>
    <property type="evidence" value="ECO:0007669"/>
    <property type="project" value="TreeGrafter"/>
</dbReference>
<keyword evidence="3" id="KW-0732">Signal</keyword>
<evidence type="ECO:0000313" key="5">
    <source>
        <dbReference type="Proteomes" id="UP000705867"/>
    </source>
</evidence>
<dbReference type="EMBL" id="JAIOIV010000105">
    <property type="protein sequence ID" value="MBZ0157138.1"/>
    <property type="molecule type" value="Genomic_DNA"/>
</dbReference>
<dbReference type="InterPro" id="IPR003774">
    <property type="entry name" value="AlgH-like"/>
</dbReference>
<organism evidence="4 5">
    <name type="scientific">Candidatus Nitrobium versatile</name>
    <dbReference type="NCBI Taxonomy" id="2884831"/>
    <lineage>
        <taxon>Bacteria</taxon>
        <taxon>Pseudomonadati</taxon>
        <taxon>Nitrospirota</taxon>
        <taxon>Nitrospiria</taxon>
        <taxon>Nitrospirales</taxon>
        <taxon>Nitrospiraceae</taxon>
        <taxon>Candidatus Nitrobium</taxon>
    </lineage>
</organism>
<feature type="chain" id="PRO_5037853870" description="UPF0301 protein K8I29_13110" evidence="3">
    <location>
        <begin position="20"/>
        <end position="219"/>
    </location>
</feature>
<proteinExistence type="inferred from homology"/>
<dbReference type="PANTHER" id="PTHR30327:SF1">
    <property type="entry name" value="UPF0301 PROTEIN YQGE"/>
    <property type="match status" value="1"/>
</dbReference>
<feature type="signal peptide" evidence="3">
    <location>
        <begin position="1"/>
        <end position="19"/>
    </location>
</feature>
<protein>
    <recommendedName>
        <fullName evidence="2">UPF0301 protein K8I29_13110</fullName>
    </recommendedName>
</protein>
<accession>A0A953J672</accession>
<dbReference type="Gene3D" id="3.40.1740.10">
    <property type="entry name" value="VC0467-like"/>
    <property type="match status" value="1"/>
</dbReference>
<dbReference type="SUPFAM" id="SSF143456">
    <property type="entry name" value="VC0467-like"/>
    <property type="match status" value="1"/>
</dbReference>
<evidence type="ECO:0000256" key="2">
    <source>
        <dbReference type="HAMAP-Rule" id="MF_00758"/>
    </source>
</evidence>
<reference evidence="4" key="1">
    <citation type="journal article" date="2021" name="bioRxiv">
        <title>Unraveling nitrogen, sulfur and carbon metabolic pathways and microbial community transcriptional responses to substrate deprivation and toxicity stresses in a bioreactor mimicking anoxic brackish coastal sediment conditions.</title>
        <authorList>
            <person name="Martins P.D."/>
            <person name="Echeveste M.J."/>
            <person name="Arshad A."/>
            <person name="Kurth J."/>
            <person name="Ouboter H."/>
            <person name="Jetten M.S.M."/>
            <person name="Welte C.U."/>
        </authorList>
    </citation>
    <scope>NUCLEOTIDE SEQUENCE</scope>
    <source>
        <strain evidence="4">MAG_39</strain>
    </source>
</reference>
<evidence type="ECO:0000256" key="1">
    <source>
        <dbReference type="ARBA" id="ARBA00009600"/>
    </source>
</evidence>
<dbReference type="PANTHER" id="PTHR30327">
    <property type="entry name" value="UNCHARACTERIZED PROTEIN YQGE"/>
    <property type="match status" value="1"/>
</dbReference>
<dbReference type="AlphaFoldDB" id="A0A953J672"/>
<evidence type="ECO:0000313" key="4">
    <source>
        <dbReference type="EMBL" id="MBZ0157138.1"/>
    </source>
</evidence>
<evidence type="ECO:0000256" key="3">
    <source>
        <dbReference type="SAM" id="SignalP"/>
    </source>
</evidence>
<sequence>MFFLALVAFAVSLLPAHPAAHESGVADRPGMSLSKGMFLVAARHLEDPLFGESVILLLEYSSRGTVGVIVNHPTGAKLSEIFPDIGRLRERNDPIYAGGPVARQQMLLLLQSDAQPEESLQVFKDIYVTTSAAALKKMAETLTPETRFRICAGYAGWAPGQLEKEIARGDWTVVTADAVTLFDTDPAILWQELLQRNFLLEVRLKNALLWTRSGKERFM</sequence>